<reference evidence="2" key="1">
    <citation type="submission" date="2024-06" db="EMBL/GenBank/DDBJ databases">
        <title>Methylostella associata gen. nov., sp. nov., a novel Ancalomicrobiaceae-affiliated facultatively methylotrophic bacteria that feed on methanotrophs of the genus Methylococcus.</title>
        <authorList>
            <person name="Saltykova V."/>
            <person name="Danilova O.V."/>
            <person name="Oshkin I.Y."/>
            <person name="Belova S.E."/>
            <person name="Pimenov N.V."/>
            <person name="Dedysh S.N."/>
        </authorList>
    </citation>
    <scope>NUCLEOTIDE SEQUENCE</scope>
    <source>
        <strain evidence="2">S20</strain>
    </source>
</reference>
<proteinExistence type="predicted"/>
<feature type="domain" description="Methyltransferase type 11" evidence="1">
    <location>
        <begin position="40"/>
        <end position="135"/>
    </location>
</feature>
<dbReference type="Gene3D" id="3.40.50.150">
    <property type="entry name" value="Vaccinia Virus protein VP39"/>
    <property type="match status" value="1"/>
</dbReference>
<dbReference type="GO" id="GO:0008757">
    <property type="term" value="F:S-adenosylmethionine-dependent methyltransferase activity"/>
    <property type="evidence" value="ECO:0007669"/>
    <property type="project" value="InterPro"/>
</dbReference>
<keyword evidence="2" id="KW-0489">Methyltransferase</keyword>
<name>A0AAU7XAP2_9HYPH</name>
<organism evidence="2">
    <name type="scientific">Methyloraptor flagellatus</name>
    <dbReference type="NCBI Taxonomy" id="3162530"/>
    <lineage>
        <taxon>Bacteria</taxon>
        <taxon>Pseudomonadati</taxon>
        <taxon>Pseudomonadota</taxon>
        <taxon>Alphaproteobacteria</taxon>
        <taxon>Hyphomicrobiales</taxon>
        <taxon>Ancalomicrobiaceae</taxon>
        <taxon>Methyloraptor</taxon>
    </lineage>
</organism>
<dbReference type="KEGG" id="mflg:ABS361_02400"/>
<evidence type="ECO:0000259" key="1">
    <source>
        <dbReference type="Pfam" id="PF08241"/>
    </source>
</evidence>
<gene>
    <name evidence="2" type="ORF">ABS361_02400</name>
</gene>
<dbReference type="EMBL" id="CP158568">
    <property type="protein sequence ID" value="XBY45164.1"/>
    <property type="molecule type" value="Genomic_DNA"/>
</dbReference>
<dbReference type="SUPFAM" id="SSF53335">
    <property type="entry name" value="S-adenosyl-L-methionine-dependent methyltransferases"/>
    <property type="match status" value="1"/>
</dbReference>
<dbReference type="EC" id="2.1.-.-" evidence="2"/>
<dbReference type="AlphaFoldDB" id="A0AAU7XAP2"/>
<evidence type="ECO:0000313" key="2">
    <source>
        <dbReference type="EMBL" id="XBY45164.1"/>
    </source>
</evidence>
<dbReference type="GO" id="GO:0032259">
    <property type="term" value="P:methylation"/>
    <property type="evidence" value="ECO:0007669"/>
    <property type="project" value="UniProtKB-KW"/>
</dbReference>
<sequence>MDFWNSAHRIYVSDRHRDVHYARIAENFIAHVPRPDAVVLDWGCGDASAAPRIAAHCGRLLLVDAATATRERLAERHRGSETILVPAPEELRPAWDGRVDLIVINSVLQYLTPEEADGLLAEAHALLAPGGRLVIADVIPPGDDIVADVGNLLGMALRHGFLLAAVAGLAATFFSPYRQLRNTVGLSRYTEGTMLGKLIQAGFTAERLTPNFGFDQRRMAFSARKS</sequence>
<dbReference type="RefSeq" id="WP_407050255.1">
    <property type="nucleotide sequence ID" value="NZ_CP158568.1"/>
</dbReference>
<dbReference type="InterPro" id="IPR013216">
    <property type="entry name" value="Methyltransf_11"/>
</dbReference>
<dbReference type="Pfam" id="PF08241">
    <property type="entry name" value="Methyltransf_11"/>
    <property type="match status" value="1"/>
</dbReference>
<protein>
    <submittedName>
        <fullName evidence="2">Class I SAM-dependent methyltransferase</fullName>
        <ecNumber evidence="2">2.1.-.-</ecNumber>
    </submittedName>
</protein>
<keyword evidence="2" id="KW-0808">Transferase</keyword>
<accession>A0AAU7XAP2</accession>
<dbReference type="InterPro" id="IPR029063">
    <property type="entry name" value="SAM-dependent_MTases_sf"/>
</dbReference>